<gene>
    <name evidence="2" type="ORF">TCM_034429</name>
</gene>
<dbReference type="Pfam" id="PF07734">
    <property type="entry name" value="FBA_1"/>
    <property type="match status" value="1"/>
</dbReference>
<proteinExistence type="predicted"/>
<dbReference type="PANTHER" id="PTHR31672">
    <property type="entry name" value="BNACNNG10540D PROTEIN"/>
    <property type="match status" value="1"/>
</dbReference>
<accession>A0A061FLG2</accession>
<name>A0A061FLG2_THECC</name>
<sequence length="221" mass="25122">MENSTSGEKVVSFPCFPVVTVLKRECTERNKWRLVTQDLPIPVPSNFQFAPLQPVNGSACISIKCVNKECNEIISNPRFAAVHAARTPSKNRHNLGLAYDPILISGHDYKIVHVFVIDEDQEYGFEIFSSTLNSWEKSNPRLRCESIFEASRAEAVYFNGSLHWIKQGGNIVAFNVKTEDARIIPMPDKLVLKMIKSQQKEAMVRPCQRVLCIFKIEGYFI</sequence>
<organism evidence="2 3">
    <name type="scientific">Theobroma cacao</name>
    <name type="common">Cacao</name>
    <name type="synonym">Cocoa</name>
    <dbReference type="NCBI Taxonomy" id="3641"/>
    <lineage>
        <taxon>Eukaryota</taxon>
        <taxon>Viridiplantae</taxon>
        <taxon>Streptophyta</taxon>
        <taxon>Embryophyta</taxon>
        <taxon>Tracheophyta</taxon>
        <taxon>Spermatophyta</taxon>
        <taxon>Magnoliopsida</taxon>
        <taxon>eudicotyledons</taxon>
        <taxon>Gunneridae</taxon>
        <taxon>Pentapetalae</taxon>
        <taxon>rosids</taxon>
        <taxon>malvids</taxon>
        <taxon>Malvales</taxon>
        <taxon>Malvaceae</taxon>
        <taxon>Byttnerioideae</taxon>
        <taxon>Theobroma</taxon>
    </lineage>
</organism>
<evidence type="ECO:0000259" key="1">
    <source>
        <dbReference type="Pfam" id="PF07734"/>
    </source>
</evidence>
<dbReference type="NCBIfam" id="TIGR01640">
    <property type="entry name" value="F_box_assoc_1"/>
    <property type="match status" value="1"/>
</dbReference>
<evidence type="ECO:0000313" key="3">
    <source>
        <dbReference type="Proteomes" id="UP000026915"/>
    </source>
</evidence>
<dbReference type="InParanoid" id="A0A061FLG2"/>
<dbReference type="InterPro" id="IPR050796">
    <property type="entry name" value="SCF_F-box_component"/>
</dbReference>
<keyword evidence="3" id="KW-1185">Reference proteome</keyword>
<evidence type="ECO:0000313" key="2">
    <source>
        <dbReference type="EMBL" id="EOY15334.1"/>
    </source>
</evidence>
<dbReference type="Gramene" id="EOY15334">
    <property type="protein sequence ID" value="EOY15334"/>
    <property type="gene ID" value="TCM_034429"/>
</dbReference>
<dbReference type="EMBL" id="CM001886">
    <property type="protein sequence ID" value="EOY15334.1"/>
    <property type="molecule type" value="Genomic_DNA"/>
</dbReference>
<dbReference type="InterPro" id="IPR006527">
    <property type="entry name" value="F-box-assoc_dom_typ1"/>
</dbReference>
<dbReference type="PANTHER" id="PTHR31672:SF13">
    <property type="entry name" value="F-BOX PROTEIN CPR30-LIKE"/>
    <property type="match status" value="1"/>
</dbReference>
<reference evidence="2 3" key="1">
    <citation type="journal article" date="2013" name="Genome Biol.">
        <title>The genome sequence of the most widely cultivated cacao type and its use to identify candidate genes regulating pod color.</title>
        <authorList>
            <person name="Motamayor J.C."/>
            <person name="Mockaitis K."/>
            <person name="Schmutz J."/>
            <person name="Haiminen N."/>
            <person name="Iii D.L."/>
            <person name="Cornejo O."/>
            <person name="Findley S.D."/>
            <person name="Zheng P."/>
            <person name="Utro F."/>
            <person name="Royaert S."/>
            <person name="Saski C."/>
            <person name="Jenkins J."/>
            <person name="Podicheti R."/>
            <person name="Zhao M."/>
            <person name="Scheffler B.E."/>
            <person name="Stack J.C."/>
            <person name="Feltus F.A."/>
            <person name="Mustiga G.M."/>
            <person name="Amores F."/>
            <person name="Phillips W."/>
            <person name="Marelli J.P."/>
            <person name="May G.D."/>
            <person name="Shapiro H."/>
            <person name="Ma J."/>
            <person name="Bustamante C.D."/>
            <person name="Schnell R.J."/>
            <person name="Main D."/>
            <person name="Gilbert D."/>
            <person name="Parida L."/>
            <person name="Kuhn D.N."/>
        </authorList>
    </citation>
    <scope>NUCLEOTIDE SEQUENCE [LARGE SCALE GENOMIC DNA]</scope>
    <source>
        <strain evidence="3">cv. Matina 1-6</strain>
    </source>
</reference>
<feature type="domain" description="F-box associated beta-propeller type 1" evidence="1">
    <location>
        <begin position="65"/>
        <end position="187"/>
    </location>
</feature>
<dbReference type="InterPro" id="IPR017451">
    <property type="entry name" value="F-box-assoc_interact_dom"/>
</dbReference>
<dbReference type="HOGENOM" id="CLU_1252573_0_0_1"/>
<dbReference type="AlphaFoldDB" id="A0A061FLG2"/>
<dbReference type="Proteomes" id="UP000026915">
    <property type="component" value="Chromosome 8"/>
</dbReference>
<protein>
    <recommendedName>
        <fullName evidence="1">F-box associated beta-propeller type 1 domain-containing protein</fullName>
    </recommendedName>
</protein>